<accession>A0AAD3SLR3</accession>
<protein>
    <submittedName>
        <fullName evidence="2">Uncharacterized protein</fullName>
    </submittedName>
</protein>
<feature type="region of interest" description="Disordered" evidence="1">
    <location>
        <begin position="1"/>
        <end position="32"/>
    </location>
</feature>
<gene>
    <name evidence="2" type="ORF">Nepgr_014732</name>
</gene>
<comment type="caution">
    <text evidence="2">The sequence shown here is derived from an EMBL/GenBank/DDBJ whole genome shotgun (WGS) entry which is preliminary data.</text>
</comment>
<sequence>MIYDLQQEQQQPDSWPTAAGTKGPPGTSVREHGLSSKKLCYVSAAKIGLLKQKCSGLRFLDSVDNEWSLVGLGGLLDEAFMLLIVLWPCPDDDVQ</sequence>
<dbReference type="EMBL" id="BSYO01000012">
    <property type="protein sequence ID" value="GMH12891.1"/>
    <property type="molecule type" value="Genomic_DNA"/>
</dbReference>
<reference evidence="2" key="1">
    <citation type="submission" date="2023-05" db="EMBL/GenBank/DDBJ databases">
        <title>Nepenthes gracilis genome sequencing.</title>
        <authorList>
            <person name="Fukushima K."/>
        </authorList>
    </citation>
    <scope>NUCLEOTIDE SEQUENCE</scope>
    <source>
        <strain evidence="2">SING2019-196</strain>
    </source>
</reference>
<keyword evidence="3" id="KW-1185">Reference proteome</keyword>
<dbReference type="AlphaFoldDB" id="A0AAD3SLR3"/>
<organism evidence="2 3">
    <name type="scientific">Nepenthes gracilis</name>
    <name type="common">Slender pitcher plant</name>
    <dbReference type="NCBI Taxonomy" id="150966"/>
    <lineage>
        <taxon>Eukaryota</taxon>
        <taxon>Viridiplantae</taxon>
        <taxon>Streptophyta</taxon>
        <taxon>Embryophyta</taxon>
        <taxon>Tracheophyta</taxon>
        <taxon>Spermatophyta</taxon>
        <taxon>Magnoliopsida</taxon>
        <taxon>eudicotyledons</taxon>
        <taxon>Gunneridae</taxon>
        <taxon>Pentapetalae</taxon>
        <taxon>Caryophyllales</taxon>
        <taxon>Nepenthaceae</taxon>
        <taxon>Nepenthes</taxon>
    </lineage>
</organism>
<proteinExistence type="predicted"/>
<evidence type="ECO:0000256" key="1">
    <source>
        <dbReference type="SAM" id="MobiDB-lite"/>
    </source>
</evidence>
<feature type="compositionally biased region" description="Polar residues" evidence="1">
    <location>
        <begin position="1"/>
        <end position="14"/>
    </location>
</feature>
<name>A0AAD3SLR3_NEPGR</name>
<dbReference type="Proteomes" id="UP001279734">
    <property type="component" value="Unassembled WGS sequence"/>
</dbReference>
<evidence type="ECO:0000313" key="3">
    <source>
        <dbReference type="Proteomes" id="UP001279734"/>
    </source>
</evidence>
<evidence type="ECO:0000313" key="2">
    <source>
        <dbReference type="EMBL" id="GMH12891.1"/>
    </source>
</evidence>